<evidence type="ECO:0000313" key="2">
    <source>
        <dbReference type="EMBL" id="MXU86812.1"/>
    </source>
</evidence>
<reference evidence="2" key="1">
    <citation type="submission" date="2019-12" db="EMBL/GenBank/DDBJ databases">
        <title>An insight into the sialome of adult female Ixodes ricinus ticks feeding for 6 days.</title>
        <authorList>
            <person name="Perner J."/>
            <person name="Ribeiro J.M.C."/>
        </authorList>
    </citation>
    <scope>NUCLEOTIDE SEQUENCE</scope>
    <source>
        <strain evidence="2">Semi-engorged</strain>
        <tissue evidence="2">Salivary glands</tissue>
    </source>
</reference>
<feature type="chain" id="PRO_5025352124" evidence="1">
    <location>
        <begin position="20"/>
        <end position="93"/>
    </location>
</feature>
<dbReference type="EMBL" id="GIFC01004729">
    <property type="protein sequence ID" value="MXU86812.1"/>
    <property type="molecule type" value="Transcribed_RNA"/>
</dbReference>
<feature type="signal peptide" evidence="1">
    <location>
        <begin position="1"/>
        <end position="19"/>
    </location>
</feature>
<sequence>MIKVQAMLMLSNFLDFSLANVTFNEVSIFVQVLTERLYFCIVDMFQVLEVLRKARFLCACSTIFVVTLYARTACCRHHSPGFSRAPSLLFASR</sequence>
<protein>
    <submittedName>
        <fullName evidence="2">Putative secreted protein</fullName>
    </submittedName>
</protein>
<accession>A0A6B0U2V2</accession>
<evidence type="ECO:0000256" key="1">
    <source>
        <dbReference type="SAM" id="SignalP"/>
    </source>
</evidence>
<keyword evidence="1" id="KW-0732">Signal</keyword>
<dbReference type="AlphaFoldDB" id="A0A6B0U2V2"/>
<organism evidence="2">
    <name type="scientific">Ixodes ricinus</name>
    <name type="common">Common tick</name>
    <name type="synonym">Acarus ricinus</name>
    <dbReference type="NCBI Taxonomy" id="34613"/>
    <lineage>
        <taxon>Eukaryota</taxon>
        <taxon>Metazoa</taxon>
        <taxon>Ecdysozoa</taxon>
        <taxon>Arthropoda</taxon>
        <taxon>Chelicerata</taxon>
        <taxon>Arachnida</taxon>
        <taxon>Acari</taxon>
        <taxon>Parasitiformes</taxon>
        <taxon>Ixodida</taxon>
        <taxon>Ixodoidea</taxon>
        <taxon>Ixodidae</taxon>
        <taxon>Ixodinae</taxon>
        <taxon>Ixodes</taxon>
    </lineage>
</organism>
<name>A0A6B0U2V2_IXORI</name>
<proteinExistence type="predicted"/>